<reference evidence="2 3" key="1">
    <citation type="journal article" date="2019" name="Int. J. Syst. Evol. Microbiol.">
        <title>The Global Catalogue of Microorganisms (GCM) 10K type strain sequencing project: providing services to taxonomists for standard genome sequencing and annotation.</title>
        <authorList>
            <consortium name="The Broad Institute Genomics Platform"/>
            <consortium name="The Broad Institute Genome Sequencing Center for Infectious Disease"/>
            <person name="Wu L."/>
            <person name="Ma J."/>
        </authorList>
    </citation>
    <scope>NUCLEOTIDE SEQUENCE [LARGE SCALE GENOMIC DNA]</scope>
    <source>
        <strain evidence="2 3">JCM 13476</strain>
    </source>
</reference>
<dbReference type="PANTHER" id="PTHR43031:SF1">
    <property type="entry name" value="PYRIDINE NUCLEOTIDE-DISULPHIDE OXIDOREDUCTASE"/>
    <property type="match status" value="1"/>
</dbReference>
<name>A0ABN0YA76_9CAUL</name>
<dbReference type="PROSITE" id="PS50206">
    <property type="entry name" value="RHODANESE_3"/>
    <property type="match status" value="1"/>
</dbReference>
<dbReference type="InterPro" id="IPR036873">
    <property type="entry name" value="Rhodanese-like_dom_sf"/>
</dbReference>
<dbReference type="InterPro" id="IPR050229">
    <property type="entry name" value="GlpE_sulfurtransferase"/>
</dbReference>
<dbReference type="Gene3D" id="3.40.250.10">
    <property type="entry name" value="Rhodanese-like domain"/>
    <property type="match status" value="1"/>
</dbReference>
<dbReference type="SUPFAM" id="SSF52821">
    <property type="entry name" value="Rhodanese/Cell cycle control phosphatase"/>
    <property type="match status" value="1"/>
</dbReference>
<dbReference type="PANTHER" id="PTHR43031">
    <property type="entry name" value="FAD-DEPENDENT OXIDOREDUCTASE"/>
    <property type="match status" value="1"/>
</dbReference>
<dbReference type="RefSeq" id="WP_167179164.1">
    <property type="nucleotide sequence ID" value="NZ_BAAAEJ010000006.1"/>
</dbReference>
<dbReference type="InterPro" id="IPR001763">
    <property type="entry name" value="Rhodanese-like_dom"/>
</dbReference>
<evidence type="ECO:0000313" key="3">
    <source>
        <dbReference type="Proteomes" id="UP001500791"/>
    </source>
</evidence>
<dbReference type="Pfam" id="PF00581">
    <property type="entry name" value="Rhodanese"/>
    <property type="match status" value="1"/>
</dbReference>
<feature type="domain" description="Rhodanese" evidence="1">
    <location>
        <begin position="16"/>
        <end position="108"/>
    </location>
</feature>
<gene>
    <name evidence="2" type="ORF">GCM10009093_14210</name>
</gene>
<organism evidence="2 3">
    <name type="scientific">Brevundimonas terrae</name>
    <dbReference type="NCBI Taxonomy" id="363631"/>
    <lineage>
        <taxon>Bacteria</taxon>
        <taxon>Pseudomonadati</taxon>
        <taxon>Pseudomonadota</taxon>
        <taxon>Alphaproteobacteria</taxon>
        <taxon>Caulobacterales</taxon>
        <taxon>Caulobacteraceae</taxon>
        <taxon>Brevundimonas</taxon>
    </lineage>
</organism>
<protein>
    <submittedName>
        <fullName evidence="2">Rhodanese-like domain-containing protein</fullName>
    </submittedName>
</protein>
<dbReference type="SMART" id="SM00450">
    <property type="entry name" value="RHOD"/>
    <property type="match status" value="1"/>
</dbReference>
<evidence type="ECO:0000313" key="2">
    <source>
        <dbReference type="EMBL" id="GAA0388666.1"/>
    </source>
</evidence>
<dbReference type="EMBL" id="BAAAEJ010000006">
    <property type="protein sequence ID" value="GAA0388666.1"/>
    <property type="molecule type" value="Genomic_DNA"/>
</dbReference>
<accession>A0ABN0YA76</accession>
<comment type="caution">
    <text evidence="2">The sequence shown here is derived from an EMBL/GenBank/DDBJ whole genome shotgun (WGS) entry which is preliminary data.</text>
</comment>
<sequence>MTVSAITVQDAKALLDADEAIMIDVREQDEWDAARIGGTIFAPLSQMPQAWDALDLPQGKTVIVQCKSGGRSGRVCEFVGPSAKDGQPVVNLAGGILAWAEAGYPIIQG</sequence>
<evidence type="ECO:0000259" key="1">
    <source>
        <dbReference type="PROSITE" id="PS50206"/>
    </source>
</evidence>
<keyword evidence="3" id="KW-1185">Reference proteome</keyword>
<proteinExistence type="predicted"/>
<dbReference type="CDD" id="cd00158">
    <property type="entry name" value="RHOD"/>
    <property type="match status" value="1"/>
</dbReference>
<dbReference type="Proteomes" id="UP001500791">
    <property type="component" value="Unassembled WGS sequence"/>
</dbReference>